<dbReference type="GO" id="GO:0043164">
    <property type="term" value="P:Gram-negative-bacterium-type cell wall biogenesis"/>
    <property type="evidence" value="ECO:0007669"/>
    <property type="project" value="TreeGrafter"/>
</dbReference>
<dbReference type="InterPro" id="IPR014729">
    <property type="entry name" value="Rossmann-like_a/b/a_fold"/>
</dbReference>
<gene>
    <name evidence="3" type="ORF">IAD42_08925</name>
</gene>
<dbReference type="CDD" id="cd06259">
    <property type="entry name" value="YdcF-like"/>
    <property type="match status" value="1"/>
</dbReference>
<dbReference type="PANTHER" id="PTHR30336">
    <property type="entry name" value="INNER MEMBRANE PROTEIN, PROBABLE PERMEASE"/>
    <property type="match status" value="1"/>
</dbReference>
<dbReference type="EMBL" id="DVJS01000223">
    <property type="protein sequence ID" value="HIS98085.1"/>
    <property type="molecule type" value="Genomic_DNA"/>
</dbReference>
<keyword evidence="1" id="KW-0812">Transmembrane</keyword>
<proteinExistence type="predicted"/>
<dbReference type="GO" id="GO:0005886">
    <property type="term" value="C:plasma membrane"/>
    <property type="evidence" value="ECO:0007669"/>
    <property type="project" value="TreeGrafter"/>
</dbReference>
<dbReference type="PANTHER" id="PTHR30336:SF4">
    <property type="entry name" value="ENVELOPE BIOGENESIS FACTOR ELYC"/>
    <property type="match status" value="1"/>
</dbReference>
<evidence type="ECO:0000313" key="3">
    <source>
        <dbReference type="EMBL" id="HIS98085.1"/>
    </source>
</evidence>
<dbReference type="InterPro" id="IPR003848">
    <property type="entry name" value="DUF218"/>
</dbReference>
<sequence length="242" mass="26229">MKGKMWLIFVILLLVGAGLLFFAATGHDYVAALLVLIAALIVIYRFGGHGLRVAVTVLLVIGIAAFIIIEIPIVREARTDAPDDCEYVIVLGAGLKGDVPTLSLRNRLDAALEWLEAHPDCVAVVSGGQGPGENMPEGEAMGIWLEARGIEPERIIVEDKSTSTMENLENSFALIREAGGEPDGNCAIITSEYHLCRAKLMARSLGVEAWGVAAHTSWPSLMLNYFIREAFAVTYYRIFGAI</sequence>
<evidence type="ECO:0000259" key="2">
    <source>
        <dbReference type="Pfam" id="PF02698"/>
    </source>
</evidence>
<dbReference type="InterPro" id="IPR051599">
    <property type="entry name" value="Cell_Envelope_Assoc"/>
</dbReference>
<feature type="transmembrane region" description="Helical" evidence="1">
    <location>
        <begin position="5"/>
        <end position="23"/>
    </location>
</feature>
<dbReference type="Gene3D" id="3.40.50.620">
    <property type="entry name" value="HUPs"/>
    <property type="match status" value="1"/>
</dbReference>
<feature type="domain" description="DUF218" evidence="2">
    <location>
        <begin position="87"/>
        <end position="216"/>
    </location>
</feature>
<reference evidence="3" key="1">
    <citation type="submission" date="2020-10" db="EMBL/GenBank/DDBJ databases">
        <authorList>
            <person name="Gilroy R."/>
        </authorList>
    </citation>
    <scope>NUCLEOTIDE SEQUENCE</scope>
    <source>
        <strain evidence="3">ChiHecec3B27-6122</strain>
    </source>
</reference>
<comment type="caution">
    <text evidence="3">The sequence shown here is derived from an EMBL/GenBank/DDBJ whole genome shotgun (WGS) entry which is preliminary data.</text>
</comment>
<protein>
    <submittedName>
        <fullName evidence="3">YdcF family protein</fullName>
    </submittedName>
</protein>
<reference evidence="3" key="2">
    <citation type="journal article" date="2021" name="PeerJ">
        <title>Extensive microbial diversity within the chicken gut microbiome revealed by metagenomics and culture.</title>
        <authorList>
            <person name="Gilroy R."/>
            <person name="Ravi A."/>
            <person name="Getino M."/>
            <person name="Pursley I."/>
            <person name="Horton D.L."/>
            <person name="Alikhan N.F."/>
            <person name="Baker D."/>
            <person name="Gharbi K."/>
            <person name="Hall N."/>
            <person name="Watson M."/>
            <person name="Adriaenssens E.M."/>
            <person name="Foster-Nyarko E."/>
            <person name="Jarju S."/>
            <person name="Secka A."/>
            <person name="Antonio M."/>
            <person name="Oren A."/>
            <person name="Chaudhuri R.R."/>
            <person name="La Ragione R."/>
            <person name="Hildebrand F."/>
            <person name="Pallen M.J."/>
        </authorList>
    </citation>
    <scope>NUCLEOTIDE SEQUENCE</scope>
    <source>
        <strain evidence="3">ChiHecec3B27-6122</strain>
    </source>
</reference>
<keyword evidence="1" id="KW-1133">Transmembrane helix</keyword>
<evidence type="ECO:0000313" key="4">
    <source>
        <dbReference type="Proteomes" id="UP000886876"/>
    </source>
</evidence>
<name>A0A9D1G673_9FIRM</name>
<organism evidence="3 4">
    <name type="scientific">Candidatus Scatomorpha pullistercoris</name>
    <dbReference type="NCBI Taxonomy" id="2840929"/>
    <lineage>
        <taxon>Bacteria</taxon>
        <taxon>Bacillati</taxon>
        <taxon>Bacillota</taxon>
        <taxon>Clostridia</taxon>
        <taxon>Eubacteriales</taxon>
        <taxon>Candidatus Scatomorpha</taxon>
    </lineage>
</organism>
<dbReference type="Proteomes" id="UP000886876">
    <property type="component" value="Unassembled WGS sequence"/>
</dbReference>
<accession>A0A9D1G673</accession>
<dbReference type="GO" id="GO:0000270">
    <property type="term" value="P:peptidoglycan metabolic process"/>
    <property type="evidence" value="ECO:0007669"/>
    <property type="project" value="TreeGrafter"/>
</dbReference>
<feature type="transmembrane region" description="Helical" evidence="1">
    <location>
        <begin position="29"/>
        <end position="46"/>
    </location>
</feature>
<keyword evidence="1" id="KW-0472">Membrane</keyword>
<evidence type="ECO:0000256" key="1">
    <source>
        <dbReference type="SAM" id="Phobius"/>
    </source>
</evidence>
<feature type="transmembrane region" description="Helical" evidence="1">
    <location>
        <begin position="53"/>
        <end position="74"/>
    </location>
</feature>
<dbReference type="AlphaFoldDB" id="A0A9D1G673"/>
<dbReference type="Pfam" id="PF02698">
    <property type="entry name" value="DUF218"/>
    <property type="match status" value="1"/>
</dbReference>